<evidence type="ECO:0000313" key="3">
    <source>
        <dbReference type="Proteomes" id="UP000008068"/>
    </source>
</evidence>
<evidence type="ECO:0000256" key="1">
    <source>
        <dbReference type="SAM" id="SignalP"/>
    </source>
</evidence>
<name>G0MEV5_CAEBE</name>
<dbReference type="OrthoDB" id="5830968at2759"/>
<evidence type="ECO:0000313" key="2">
    <source>
        <dbReference type="EMBL" id="EGT52046.1"/>
    </source>
</evidence>
<keyword evidence="1" id="KW-0732">Signal</keyword>
<dbReference type="Proteomes" id="UP000008068">
    <property type="component" value="Unassembled WGS sequence"/>
</dbReference>
<dbReference type="InterPro" id="IPR016186">
    <property type="entry name" value="C-type_lectin-like/link_sf"/>
</dbReference>
<feature type="chain" id="PRO_5003403153" description="C-type lectin domain-containing protein" evidence="1">
    <location>
        <begin position="17"/>
        <end position="211"/>
    </location>
</feature>
<dbReference type="eggNOG" id="KOG4297">
    <property type="taxonomic scope" value="Eukaryota"/>
</dbReference>
<dbReference type="AlphaFoldDB" id="G0MEV5"/>
<dbReference type="Gene3D" id="3.10.100.10">
    <property type="entry name" value="Mannose-Binding Protein A, subunit A"/>
    <property type="match status" value="1"/>
</dbReference>
<protein>
    <recommendedName>
        <fullName evidence="4">C-type lectin domain-containing protein</fullName>
    </recommendedName>
</protein>
<dbReference type="SUPFAM" id="SSF56436">
    <property type="entry name" value="C-type lectin-like"/>
    <property type="match status" value="1"/>
</dbReference>
<keyword evidence="3" id="KW-1185">Reference proteome</keyword>
<dbReference type="PANTHER" id="PTHR23124">
    <property type="entry name" value="C-TYPE LECTIN DOMAIN-CONTAINING PROTEIN-RELATED-RELATED"/>
    <property type="match status" value="1"/>
</dbReference>
<reference evidence="3" key="1">
    <citation type="submission" date="2011-07" db="EMBL/GenBank/DDBJ databases">
        <authorList>
            <consortium name="Caenorhabditis brenneri Sequencing and Analysis Consortium"/>
            <person name="Wilson R.K."/>
        </authorList>
    </citation>
    <scope>NUCLEOTIDE SEQUENCE [LARGE SCALE GENOMIC DNA]</scope>
    <source>
        <strain evidence="3">PB2801</strain>
    </source>
</reference>
<organism evidence="3">
    <name type="scientific">Caenorhabditis brenneri</name>
    <name type="common">Nematode worm</name>
    <dbReference type="NCBI Taxonomy" id="135651"/>
    <lineage>
        <taxon>Eukaryota</taxon>
        <taxon>Metazoa</taxon>
        <taxon>Ecdysozoa</taxon>
        <taxon>Nematoda</taxon>
        <taxon>Chromadorea</taxon>
        <taxon>Rhabditida</taxon>
        <taxon>Rhabditina</taxon>
        <taxon>Rhabditomorpha</taxon>
        <taxon>Rhabditoidea</taxon>
        <taxon>Rhabditidae</taxon>
        <taxon>Peloderinae</taxon>
        <taxon>Caenorhabditis</taxon>
    </lineage>
</organism>
<feature type="signal peptide" evidence="1">
    <location>
        <begin position="1"/>
        <end position="16"/>
    </location>
</feature>
<dbReference type="OMA" id="CVKTIFP"/>
<dbReference type="HOGENOM" id="CLU_1125419_0_0_1"/>
<dbReference type="STRING" id="135651.G0MEV5"/>
<dbReference type="EMBL" id="GL379791">
    <property type="protein sequence ID" value="EGT52046.1"/>
    <property type="molecule type" value="Genomic_DNA"/>
</dbReference>
<proteinExistence type="predicted"/>
<gene>
    <name evidence="2" type="ORF">CAEBREN_04987</name>
</gene>
<dbReference type="InterPro" id="IPR016187">
    <property type="entry name" value="CTDL_fold"/>
</dbReference>
<evidence type="ECO:0008006" key="4">
    <source>
        <dbReference type="Google" id="ProtNLM"/>
    </source>
</evidence>
<dbReference type="PANTHER" id="PTHR23124:SF140">
    <property type="entry name" value="C-TYPE LECTIN DOMAIN-CONTAINING PROTEIN 158"/>
    <property type="match status" value="1"/>
</dbReference>
<accession>G0MEV5</accession>
<dbReference type="InParanoid" id="G0MEV5"/>
<sequence>MQKLIISAFIVALVAGDCNLQCPSGYMSFKRTPTAANGRTSLWCVKVILPDEPVNITSAKALCKQDGSVLTTFENEDERLQLADALIAGLKEKQRTVGAMFLDGHRTSQCETQDMSVLKAAPCNNPATAFETDDKHTDTTFMLQSWAHTEPGGTFYEKEIESCIQLGISQFERRDKKINDILCNYAKSPTKVTASDLWNFGAACGRLPDFQ</sequence>
<dbReference type="FunCoup" id="G0MEV5">
    <property type="interactions" value="1049"/>
</dbReference>